<comment type="caution">
    <text evidence="2">The sequence shown here is derived from an EMBL/GenBank/DDBJ whole genome shotgun (WGS) entry which is preliminary data.</text>
</comment>
<evidence type="ECO:0000313" key="3">
    <source>
        <dbReference type="Proteomes" id="UP001519460"/>
    </source>
</evidence>
<evidence type="ECO:0000313" key="2">
    <source>
        <dbReference type="EMBL" id="KAK7492690.1"/>
    </source>
</evidence>
<gene>
    <name evidence="2" type="ORF">BaRGS_00015995</name>
</gene>
<protein>
    <submittedName>
        <fullName evidence="2">Uncharacterized protein</fullName>
    </submittedName>
</protein>
<dbReference type="AlphaFoldDB" id="A0ABD0L008"/>
<reference evidence="2 3" key="1">
    <citation type="journal article" date="2023" name="Sci. Data">
        <title>Genome assembly of the Korean intertidal mud-creeper Batillaria attramentaria.</title>
        <authorList>
            <person name="Patra A.K."/>
            <person name="Ho P.T."/>
            <person name="Jun S."/>
            <person name="Lee S.J."/>
            <person name="Kim Y."/>
            <person name="Won Y.J."/>
        </authorList>
    </citation>
    <scope>NUCLEOTIDE SEQUENCE [LARGE SCALE GENOMIC DNA]</scope>
    <source>
        <strain evidence="2">Wonlab-2016</strain>
    </source>
</reference>
<name>A0ABD0L008_9CAEN</name>
<evidence type="ECO:0000256" key="1">
    <source>
        <dbReference type="SAM" id="MobiDB-lite"/>
    </source>
</evidence>
<proteinExistence type="predicted"/>
<feature type="non-terminal residue" evidence="2">
    <location>
        <position position="1"/>
    </location>
</feature>
<dbReference type="EMBL" id="JACVVK020000100">
    <property type="protein sequence ID" value="KAK7492690.1"/>
    <property type="molecule type" value="Genomic_DNA"/>
</dbReference>
<dbReference type="Proteomes" id="UP001519460">
    <property type="component" value="Unassembled WGS sequence"/>
</dbReference>
<feature type="region of interest" description="Disordered" evidence="1">
    <location>
        <begin position="1"/>
        <end position="21"/>
    </location>
</feature>
<sequence>SELGDRASSQPQKRSVGEMSEVDLPYPVGYLDDDDLDKRSSLFRFGKRGSLLRFGKRGSLFRFGKRSSLLRFGKRGSLFRFGKRDGEGDLDQGWEMYPDAYVSDDELKRAAKSFHWGRETEE</sequence>
<keyword evidence="3" id="KW-1185">Reference proteome</keyword>
<accession>A0ABD0L008</accession>
<organism evidence="2 3">
    <name type="scientific">Batillaria attramentaria</name>
    <dbReference type="NCBI Taxonomy" id="370345"/>
    <lineage>
        <taxon>Eukaryota</taxon>
        <taxon>Metazoa</taxon>
        <taxon>Spiralia</taxon>
        <taxon>Lophotrochozoa</taxon>
        <taxon>Mollusca</taxon>
        <taxon>Gastropoda</taxon>
        <taxon>Caenogastropoda</taxon>
        <taxon>Sorbeoconcha</taxon>
        <taxon>Cerithioidea</taxon>
        <taxon>Batillariidae</taxon>
        <taxon>Batillaria</taxon>
    </lineage>
</organism>